<dbReference type="RefSeq" id="WP_227779138.1">
    <property type="nucleotide sequence ID" value="NZ_BAABKX010000030.1"/>
</dbReference>
<dbReference type="Proteomes" id="UP001501729">
    <property type="component" value="Unassembled WGS sequence"/>
</dbReference>
<accession>A0AAV3US42</accession>
<dbReference type="AlphaFoldDB" id="A0AAV3US42"/>
<evidence type="ECO:0000313" key="3">
    <source>
        <dbReference type="Proteomes" id="UP001501729"/>
    </source>
</evidence>
<dbReference type="InterPro" id="IPR023631">
    <property type="entry name" value="Amidase_dom"/>
</dbReference>
<dbReference type="PROSITE" id="PS00571">
    <property type="entry name" value="AMIDASES"/>
    <property type="match status" value="1"/>
</dbReference>
<dbReference type="GO" id="GO:0003824">
    <property type="term" value="F:catalytic activity"/>
    <property type="evidence" value="ECO:0007669"/>
    <property type="project" value="InterPro"/>
</dbReference>
<keyword evidence="3" id="KW-1185">Reference proteome</keyword>
<evidence type="ECO:0000259" key="1">
    <source>
        <dbReference type="Pfam" id="PF01425"/>
    </source>
</evidence>
<dbReference type="InterPro" id="IPR036928">
    <property type="entry name" value="AS_sf"/>
</dbReference>
<feature type="domain" description="Amidase" evidence="1">
    <location>
        <begin position="27"/>
        <end position="463"/>
    </location>
</feature>
<dbReference type="GeneID" id="68617289"/>
<dbReference type="InterPro" id="IPR000120">
    <property type="entry name" value="Amidase"/>
</dbReference>
<organism evidence="2 3">
    <name type="scientific">Haladaptatus pallidirubidus</name>
    <dbReference type="NCBI Taxonomy" id="1008152"/>
    <lineage>
        <taxon>Archaea</taxon>
        <taxon>Methanobacteriati</taxon>
        <taxon>Methanobacteriota</taxon>
        <taxon>Stenosarchaea group</taxon>
        <taxon>Halobacteria</taxon>
        <taxon>Halobacteriales</taxon>
        <taxon>Haladaptataceae</taxon>
        <taxon>Haladaptatus</taxon>
    </lineage>
</organism>
<dbReference type="PANTHER" id="PTHR11895">
    <property type="entry name" value="TRANSAMIDASE"/>
    <property type="match status" value="1"/>
</dbReference>
<dbReference type="PANTHER" id="PTHR11895:SF7">
    <property type="entry name" value="GLUTAMYL-TRNA(GLN) AMIDOTRANSFERASE SUBUNIT A, MITOCHONDRIAL"/>
    <property type="match status" value="1"/>
</dbReference>
<comment type="caution">
    <text evidence="2">The sequence shown here is derived from an EMBL/GenBank/DDBJ whole genome shotgun (WGS) entry which is preliminary data.</text>
</comment>
<dbReference type="Pfam" id="PF01425">
    <property type="entry name" value="Amidase"/>
    <property type="match status" value="1"/>
</dbReference>
<name>A0AAV3US42_9EURY</name>
<dbReference type="EMBL" id="BAABKX010000030">
    <property type="protein sequence ID" value="GAA5065657.1"/>
    <property type="molecule type" value="Genomic_DNA"/>
</dbReference>
<dbReference type="InterPro" id="IPR020556">
    <property type="entry name" value="Amidase_CS"/>
</dbReference>
<dbReference type="PIRSF" id="PIRSF001221">
    <property type="entry name" value="Amidase_fungi"/>
    <property type="match status" value="1"/>
</dbReference>
<reference evidence="2 3" key="1">
    <citation type="journal article" date="2019" name="Int. J. Syst. Evol. Microbiol.">
        <title>The Global Catalogue of Microorganisms (GCM) 10K type strain sequencing project: providing services to taxonomists for standard genome sequencing and annotation.</title>
        <authorList>
            <consortium name="The Broad Institute Genomics Platform"/>
            <consortium name="The Broad Institute Genome Sequencing Center for Infectious Disease"/>
            <person name="Wu L."/>
            <person name="Ma J."/>
        </authorList>
    </citation>
    <scope>NUCLEOTIDE SEQUENCE [LARGE SCALE GENOMIC DNA]</scope>
    <source>
        <strain evidence="2 3">JCM 17504</strain>
    </source>
</reference>
<proteinExistence type="predicted"/>
<gene>
    <name evidence="2" type="ORF">GCM10025751_56830</name>
</gene>
<sequence length="489" mass="52505">MSDKLCFTPATELADRIQAGDLSPVSVIDAFLDRIDRINDRLTAYVTVCDERARSEALEAEQAIQQGEKLGPLHGVPIAIKDLTRVNGVRTTFGSPSFADHVPTADDTVVKRLRDAGAIILGKTNTPEFGRKTVTENSVFGASTNPWDLTRITGGSSGGSAAAVAAGLAPLALGSDAAGSIRIPSSACGVYGLMPDFGRVPHGASNVDAYENNLPYTYLGPIARTVSDAALMLDVIAGPDVNDPFSLPQAPGSYRDVLDEEISDLSIGYSIDFGESVISTEVQSTVESGLQYLSEAGATVEPVNITFEETWEERHEALERILQARYVGLYENLRRDSDVDLLADDTEVTPEVKSRIQKGLQIDTRELADARRIRTSIYREIQSAVAQFDILATPTLGRTAFELDTDHPTIDGVSVHPMHGWTLTWLLNLSGNPAGSVPIGFSDDGLPIGMQLIGPRFGDRDVLKASAFVEQTLPWDGSYPPTGITEAEG</sequence>
<dbReference type="SUPFAM" id="SSF75304">
    <property type="entry name" value="Amidase signature (AS) enzymes"/>
    <property type="match status" value="1"/>
</dbReference>
<dbReference type="Gene3D" id="3.90.1300.10">
    <property type="entry name" value="Amidase signature (AS) domain"/>
    <property type="match status" value="1"/>
</dbReference>
<protein>
    <submittedName>
        <fullName evidence="2">Amidase</fullName>
    </submittedName>
</protein>
<evidence type="ECO:0000313" key="2">
    <source>
        <dbReference type="EMBL" id="GAA5065657.1"/>
    </source>
</evidence>